<dbReference type="Pfam" id="PF04932">
    <property type="entry name" value="Wzy_C"/>
    <property type="match status" value="1"/>
</dbReference>
<keyword evidence="2 5" id="KW-0812">Transmembrane</keyword>
<dbReference type="InterPro" id="IPR051533">
    <property type="entry name" value="WaaL-like"/>
</dbReference>
<feature type="transmembrane region" description="Helical" evidence="5">
    <location>
        <begin position="230"/>
        <end position="247"/>
    </location>
</feature>
<evidence type="ECO:0000256" key="2">
    <source>
        <dbReference type="ARBA" id="ARBA00022692"/>
    </source>
</evidence>
<feature type="transmembrane region" description="Helical" evidence="5">
    <location>
        <begin position="207"/>
        <end position="224"/>
    </location>
</feature>
<feature type="transmembrane region" description="Helical" evidence="5">
    <location>
        <begin position="178"/>
        <end position="200"/>
    </location>
</feature>
<dbReference type="EMBL" id="CP042433">
    <property type="protein sequence ID" value="QEC56665.1"/>
    <property type="molecule type" value="Genomic_DNA"/>
</dbReference>
<proteinExistence type="predicted"/>
<evidence type="ECO:0000256" key="4">
    <source>
        <dbReference type="ARBA" id="ARBA00023136"/>
    </source>
</evidence>
<reference evidence="7 8" key="1">
    <citation type="journal article" date="2015" name="Int. J. Syst. Evol. Microbiol.">
        <title>Flavisolibacter ginsenosidimutans sp. nov., with ginsenoside-converting activity isolated from soil used for cultivating ginseng.</title>
        <authorList>
            <person name="Zhao Y."/>
            <person name="Liu Q."/>
            <person name="Kang M.S."/>
            <person name="Jin F."/>
            <person name="Yu H."/>
            <person name="Im W.T."/>
        </authorList>
    </citation>
    <scope>NUCLEOTIDE SEQUENCE [LARGE SCALE GENOMIC DNA]</scope>
    <source>
        <strain evidence="7 8">Gsoil 636</strain>
    </source>
</reference>
<dbReference type="PANTHER" id="PTHR37422">
    <property type="entry name" value="TEICHURONIC ACID BIOSYNTHESIS PROTEIN TUAE"/>
    <property type="match status" value="1"/>
</dbReference>
<evidence type="ECO:0000259" key="6">
    <source>
        <dbReference type="Pfam" id="PF04932"/>
    </source>
</evidence>
<feature type="transmembrane region" description="Helical" evidence="5">
    <location>
        <begin position="352"/>
        <end position="372"/>
    </location>
</feature>
<evidence type="ECO:0000256" key="3">
    <source>
        <dbReference type="ARBA" id="ARBA00022989"/>
    </source>
</evidence>
<accession>A0A5B8UKX2</accession>
<dbReference type="GO" id="GO:0016020">
    <property type="term" value="C:membrane"/>
    <property type="evidence" value="ECO:0007669"/>
    <property type="project" value="UniProtKB-SubCell"/>
</dbReference>
<dbReference type="KEGG" id="fgg:FSB75_12420"/>
<evidence type="ECO:0000313" key="7">
    <source>
        <dbReference type="EMBL" id="QEC56665.1"/>
    </source>
</evidence>
<evidence type="ECO:0000256" key="5">
    <source>
        <dbReference type="SAM" id="Phobius"/>
    </source>
</evidence>
<protein>
    <submittedName>
        <fullName evidence="7">O-antigen ligase family protein</fullName>
    </submittedName>
</protein>
<feature type="domain" description="O-antigen ligase-related" evidence="6">
    <location>
        <begin position="216"/>
        <end position="368"/>
    </location>
</feature>
<evidence type="ECO:0000256" key="1">
    <source>
        <dbReference type="ARBA" id="ARBA00004141"/>
    </source>
</evidence>
<feature type="transmembrane region" description="Helical" evidence="5">
    <location>
        <begin position="409"/>
        <end position="425"/>
    </location>
</feature>
<gene>
    <name evidence="7" type="ORF">FSB75_12420</name>
</gene>
<dbReference type="PANTHER" id="PTHR37422:SF17">
    <property type="entry name" value="O-ANTIGEN LIGASE"/>
    <property type="match status" value="1"/>
</dbReference>
<feature type="transmembrane region" description="Helical" evidence="5">
    <location>
        <begin position="77"/>
        <end position="94"/>
    </location>
</feature>
<feature type="transmembrane region" description="Helical" evidence="5">
    <location>
        <begin position="32"/>
        <end position="57"/>
    </location>
</feature>
<dbReference type="AlphaFoldDB" id="A0A5B8UKX2"/>
<dbReference type="Proteomes" id="UP000321204">
    <property type="component" value="Chromosome"/>
</dbReference>
<keyword evidence="4 5" id="KW-0472">Membrane</keyword>
<dbReference type="OrthoDB" id="1435411at2"/>
<feature type="transmembrane region" description="Helical" evidence="5">
    <location>
        <begin position="384"/>
        <end position="403"/>
    </location>
</feature>
<organism evidence="7 8">
    <name type="scientific">Flavisolibacter ginsenosidimutans</name>
    <dbReference type="NCBI Taxonomy" id="661481"/>
    <lineage>
        <taxon>Bacteria</taxon>
        <taxon>Pseudomonadati</taxon>
        <taxon>Bacteroidota</taxon>
        <taxon>Chitinophagia</taxon>
        <taxon>Chitinophagales</taxon>
        <taxon>Chitinophagaceae</taxon>
        <taxon>Flavisolibacter</taxon>
    </lineage>
</organism>
<feature type="transmembrane region" description="Helical" evidence="5">
    <location>
        <begin position="131"/>
        <end position="148"/>
    </location>
</feature>
<keyword evidence="8" id="KW-1185">Reference proteome</keyword>
<evidence type="ECO:0000313" key="8">
    <source>
        <dbReference type="Proteomes" id="UP000321204"/>
    </source>
</evidence>
<feature type="transmembrane region" description="Helical" evidence="5">
    <location>
        <begin position="254"/>
        <end position="276"/>
    </location>
</feature>
<dbReference type="GO" id="GO:0016874">
    <property type="term" value="F:ligase activity"/>
    <property type="evidence" value="ECO:0007669"/>
    <property type="project" value="UniProtKB-KW"/>
</dbReference>
<dbReference type="InterPro" id="IPR007016">
    <property type="entry name" value="O-antigen_ligase-rel_domated"/>
</dbReference>
<keyword evidence="7" id="KW-0436">Ligase</keyword>
<keyword evidence="3 5" id="KW-1133">Transmembrane helix</keyword>
<sequence length="453" mass="51558">MLTKIIFLNAAKAQKMKAMFLQNDGLANKISYWHLVLFLLTLSFDGFYSQVVLISFVVHTLIHAKRNDWNNLLRKEVFVLASVFFLTVMCTIYSSNQREAFRLLSRQSAILIFPLVLFLNRIDLRKCTKPLLLAFSFVSVLVVFYLYVDALRIIRYNHLPLSTLIKPAFLNHNFSEPIGMHATYLSLYLALSLASILYYGTSTRRPLIRTLYFFSACVLLVGLIQLESRATLIALLLLLFFVAPFFLKDKKQRGLIGISVLFVAALATVIVFAGSFRTRFLSEMKEDLSENSVATSIADSRMQRWALATDLIKKSPLIGYGAGDEVDLLKEQYFNHKLYDSYLNKLNAHNQYISFLLTGGALALTIYLYTLFWGLRLAVKAKNFLFISFVVLIAVVSVSENILSRNKGIFFYGFFFSLFVCAHCKRKTASVEYESAKQTGNLTVHSYVSIDNV</sequence>
<comment type="subcellular location">
    <subcellularLocation>
        <location evidence="1">Membrane</location>
        <topology evidence="1">Multi-pass membrane protein</topology>
    </subcellularLocation>
</comment>
<name>A0A5B8UKX2_9BACT</name>